<keyword evidence="1" id="KW-0732">Signal</keyword>
<comment type="caution">
    <text evidence="2">The sequence shown here is derived from an EMBL/GenBank/DDBJ whole genome shotgun (WGS) entry which is preliminary data.</text>
</comment>
<gene>
    <name evidence="2" type="ORF">FNH05_06555</name>
</gene>
<dbReference type="AlphaFoldDB" id="A0A558DBQ9"/>
<dbReference type="RefSeq" id="WP_144586372.1">
    <property type="nucleotide sequence ID" value="NZ_VJWX01000038.1"/>
</dbReference>
<organism evidence="2 3">
    <name type="scientific">Amycolatopsis rhizosphaerae</name>
    <dbReference type="NCBI Taxonomy" id="2053003"/>
    <lineage>
        <taxon>Bacteria</taxon>
        <taxon>Bacillati</taxon>
        <taxon>Actinomycetota</taxon>
        <taxon>Actinomycetes</taxon>
        <taxon>Pseudonocardiales</taxon>
        <taxon>Pseudonocardiaceae</taxon>
        <taxon>Amycolatopsis</taxon>
    </lineage>
</organism>
<name>A0A558DBQ9_9PSEU</name>
<feature type="signal peptide" evidence="1">
    <location>
        <begin position="1"/>
        <end position="27"/>
    </location>
</feature>
<accession>A0A558DBQ9</accession>
<protein>
    <submittedName>
        <fullName evidence="2">Uncharacterized protein</fullName>
    </submittedName>
</protein>
<dbReference type="EMBL" id="VJWX01000038">
    <property type="protein sequence ID" value="TVT58462.1"/>
    <property type="molecule type" value="Genomic_DNA"/>
</dbReference>
<reference evidence="2 3" key="2">
    <citation type="submission" date="2019-08" db="EMBL/GenBank/DDBJ databases">
        <title>Amycolatopsis acidicola sp. nov., isolated from peat swamp forest soil.</title>
        <authorList>
            <person name="Srisuk N."/>
        </authorList>
    </citation>
    <scope>NUCLEOTIDE SEQUENCE [LARGE SCALE GENOMIC DNA]</scope>
    <source>
        <strain evidence="2 3">TBRC 6029</strain>
    </source>
</reference>
<evidence type="ECO:0000313" key="2">
    <source>
        <dbReference type="EMBL" id="TVT58462.1"/>
    </source>
</evidence>
<reference evidence="2 3" key="1">
    <citation type="submission" date="2019-07" db="EMBL/GenBank/DDBJ databases">
        <authorList>
            <person name="Duangmal K."/>
            <person name="Teo W.F.A."/>
        </authorList>
    </citation>
    <scope>NUCLEOTIDE SEQUENCE [LARGE SCALE GENOMIC DNA]</scope>
    <source>
        <strain evidence="2 3">TBRC 6029</strain>
    </source>
</reference>
<evidence type="ECO:0000256" key="1">
    <source>
        <dbReference type="SAM" id="SignalP"/>
    </source>
</evidence>
<sequence length="71" mass="7579">MRGKIKARIASGMAAGLLVAGIGAAVAAGTDSGSSTDSAFRCTADSCYGYRDVWPGSDAYWEYHGWNHNWY</sequence>
<dbReference type="Proteomes" id="UP000320011">
    <property type="component" value="Unassembled WGS sequence"/>
</dbReference>
<feature type="chain" id="PRO_5021898363" evidence="1">
    <location>
        <begin position="28"/>
        <end position="71"/>
    </location>
</feature>
<keyword evidence="3" id="KW-1185">Reference proteome</keyword>
<proteinExistence type="predicted"/>
<evidence type="ECO:0000313" key="3">
    <source>
        <dbReference type="Proteomes" id="UP000320011"/>
    </source>
</evidence>